<dbReference type="InterPro" id="IPR050092">
    <property type="entry name" value="RNase_H"/>
</dbReference>
<dbReference type="PROSITE" id="PS50879">
    <property type="entry name" value="RNASE_H_1"/>
    <property type="match status" value="1"/>
</dbReference>
<dbReference type="CDD" id="cd13934">
    <property type="entry name" value="RNase_H_Dikarya_like"/>
    <property type="match status" value="1"/>
</dbReference>
<dbReference type="InterPro" id="IPR012337">
    <property type="entry name" value="RNaseH-like_sf"/>
</dbReference>
<dbReference type="EC" id="3.1.26.4" evidence="3"/>
<gene>
    <name evidence="10" type="ORF">EKO27_g10323</name>
</gene>
<evidence type="ECO:0000256" key="4">
    <source>
        <dbReference type="ARBA" id="ARBA00022722"/>
    </source>
</evidence>
<feature type="domain" description="RNase H type-1" evidence="9">
    <location>
        <begin position="187"/>
        <end position="344"/>
    </location>
</feature>
<dbReference type="Proteomes" id="UP000286045">
    <property type="component" value="Unassembled WGS sequence"/>
</dbReference>
<comment type="catalytic activity">
    <reaction evidence="1">
        <text>Endonucleolytic cleavage to 5'-phosphomonoester.</text>
        <dbReference type="EC" id="3.1.26.4"/>
    </reaction>
</comment>
<name>A0A439CRI5_9PEZI</name>
<keyword evidence="6" id="KW-0255">Endonuclease</keyword>
<accession>A0A439CRI5</accession>
<protein>
    <recommendedName>
        <fullName evidence="3">ribonuclease H</fullName>
        <ecNumber evidence="3">3.1.26.4</ecNumber>
    </recommendedName>
</protein>
<evidence type="ECO:0000256" key="8">
    <source>
        <dbReference type="SAM" id="MobiDB-lite"/>
    </source>
</evidence>
<sequence>MPRGWYLAQGYIPLVPSSSDDEEGPSELPDGRIVCGPHGLVSCGRCCSDYSFVDDVPRDSEGDEGKSEDEDGDGEFAAEIREMYQSLSLGERAAVRSRYGSPPPGRNARDQMDSPSPRQAPICFQINPSLVMTLERIQADCMRVAGKHKRGTGRVFPTRFPTTRQPPLEIFTAKVNSARVTRYVHRDPRKVLILTDGACLNNGQRNPQAGWAFVHGPGEMGVTSGRLEGMGPFGHLTFQTSNRAELRAVIAALGFQAWDAEGFRTIVIATDSEYVARGATAWVKTWIKNGWQKHGGERVKNKDLWEMLLSEVERLHDKGLSVQFWRISRDWNHVADAAAKKAAEQSLAEDIWTDIVTRDVAWTRNLEVNGLAEG</sequence>
<dbReference type="AlphaFoldDB" id="A0A439CRI5"/>
<keyword evidence="7" id="KW-0378">Hydrolase</keyword>
<dbReference type="SUPFAM" id="SSF53098">
    <property type="entry name" value="Ribonuclease H-like"/>
    <property type="match status" value="1"/>
</dbReference>
<evidence type="ECO:0000313" key="10">
    <source>
        <dbReference type="EMBL" id="RWA04778.1"/>
    </source>
</evidence>
<proteinExistence type="inferred from homology"/>
<dbReference type="GO" id="GO:0046872">
    <property type="term" value="F:metal ion binding"/>
    <property type="evidence" value="ECO:0007669"/>
    <property type="project" value="UniProtKB-KW"/>
</dbReference>
<keyword evidence="5" id="KW-0479">Metal-binding</keyword>
<evidence type="ECO:0000256" key="3">
    <source>
        <dbReference type="ARBA" id="ARBA00012180"/>
    </source>
</evidence>
<reference evidence="10 11" key="1">
    <citation type="submission" date="2018-12" db="EMBL/GenBank/DDBJ databases">
        <title>Draft genome sequence of Xylaria grammica IHI A82.</title>
        <authorList>
            <person name="Buettner E."/>
            <person name="Kellner H."/>
        </authorList>
    </citation>
    <scope>NUCLEOTIDE SEQUENCE [LARGE SCALE GENOMIC DNA]</scope>
    <source>
        <strain evidence="10 11">IHI A82</strain>
    </source>
</reference>
<evidence type="ECO:0000256" key="6">
    <source>
        <dbReference type="ARBA" id="ARBA00022759"/>
    </source>
</evidence>
<evidence type="ECO:0000256" key="2">
    <source>
        <dbReference type="ARBA" id="ARBA00005300"/>
    </source>
</evidence>
<dbReference type="GO" id="GO:0004523">
    <property type="term" value="F:RNA-DNA hybrid ribonuclease activity"/>
    <property type="evidence" value="ECO:0007669"/>
    <property type="project" value="UniProtKB-EC"/>
</dbReference>
<dbReference type="PANTHER" id="PTHR10642:SF26">
    <property type="entry name" value="RIBONUCLEASE H1"/>
    <property type="match status" value="1"/>
</dbReference>
<comment type="similarity">
    <text evidence="2">Belongs to the RNase H family.</text>
</comment>
<dbReference type="Gene3D" id="3.30.420.10">
    <property type="entry name" value="Ribonuclease H-like superfamily/Ribonuclease H"/>
    <property type="match status" value="1"/>
</dbReference>
<keyword evidence="11" id="KW-1185">Reference proteome</keyword>
<evidence type="ECO:0000259" key="9">
    <source>
        <dbReference type="PROSITE" id="PS50879"/>
    </source>
</evidence>
<feature type="region of interest" description="Disordered" evidence="8">
    <location>
        <begin position="92"/>
        <end position="120"/>
    </location>
</feature>
<dbReference type="STRING" id="363999.A0A439CRI5"/>
<evidence type="ECO:0000256" key="5">
    <source>
        <dbReference type="ARBA" id="ARBA00022723"/>
    </source>
</evidence>
<comment type="caution">
    <text evidence="10">The sequence shown here is derived from an EMBL/GenBank/DDBJ whole genome shotgun (WGS) entry which is preliminary data.</text>
</comment>
<dbReference type="PANTHER" id="PTHR10642">
    <property type="entry name" value="RIBONUCLEASE H1"/>
    <property type="match status" value="1"/>
</dbReference>
<dbReference type="EMBL" id="RYZI01000518">
    <property type="protein sequence ID" value="RWA04778.1"/>
    <property type="molecule type" value="Genomic_DNA"/>
</dbReference>
<dbReference type="InterPro" id="IPR036397">
    <property type="entry name" value="RNaseH_sf"/>
</dbReference>
<dbReference type="GO" id="GO:0043137">
    <property type="term" value="P:DNA replication, removal of RNA primer"/>
    <property type="evidence" value="ECO:0007669"/>
    <property type="project" value="TreeGrafter"/>
</dbReference>
<dbReference type="InterPro" id="IPR002156">
    <property type="entry name" value="RNaseH_domain"/>
</dbReference>
<organism evidence="10 11">
    <name type="scientific">Xylaria grammica</name>
    <dbReference type="NCBI Taxonomy" id="363999"/>
    <lineage>
        <taxon>Eukaryota</taxon>
        <taxon>Fungi</taxon>
        <taxon>Dikarya</taxon>
        <taxon>Ascomycota</taxon>
        <taxon>Pezizomycotina</taxon>
        <taxon>Sordariomycetes</taxon>
        <taxon>Xylariomycetidae</taxon>
        <taxon>Xylariales</taxon>
        <taxon>Xylariaceae</taxon>
        <taxon>Xylaria</taxon>
    </lineage>
</organism>
<dbReference type="Pfam" id="PF00075">
    <property type="entry name" value="RNase_H"/>
    <property type="match status" value="1"/>
</dbReference>
<evidence type="ECO:0000256" key="1">
    <source>
        <dbReference type="ARBA" id="ARBA00000077"/>
    </source>
</evidence>
<evidence type="ECO:0000256" key="7">
    <source>
        <dbReference type="ARBA" id="ARBA00022801"/>
    </source>
</evidence>
<dbReference type="GO" id="GO:0003676">
    <property type="term" value="F:nucleic acid binding"/>
    <property type="evidence" value="ECO:0007669"/>
    <property type="project" value="InterPro"/>
</dbReference>
<evidence type="ECO:0000313" key="11">
    <source>
        <dbReference type="Proteomes" id="UP000286045"/>
    </source>
</evidence>
<keyword evidence="4" id="KW-0540">Nuclease</keyword>